<keyword evidence="3" id="KW-1185">Reference proteome</keyword>
<dbReference type="AlphaFoldDB" id="A0A1A9ZM55"/>
<proteinExistence type="predicted"/>
<dbReference type="Proteomes" id="UP000092445">
    <property type="component" value="Unassembled WGS sequence"/>
</dbReference>
<evidence type="ECO:0000256" key="1">
    <source>
        <dbReference type="SAM" id="SignalP"/>
    </source>
</evidence>
<name>A0A1A9ZM55_GLOPL</name>
<reference evidence="3" key="1">
    <citation type="submission" date="2014-03" db="EMBL/GenBank/DDBJ databases">
        <authorList>
            <person name="Aksoy S."/>
            <person name="Warren W."/>
            <person name="Wilson R.K."/>
        </authorList>
    </citation>
    <scope>NUCLEOTIDE SEQUENCE [LARGE SCALE GENOMIC DNA]</scope>
    <source>
        <strain evidence="3">IAEA</strain>
    </source>
</reference>
<evidence type="ECO:0000313" key="3">
    <source>
        <dbReference type="Proteomes" id="UP000092445"/>
    </source>
</evidence>
<feature type="chain" id="PRO_5008403028" evidence="1">
    <location>
        <begin position="23"/>
        <end position="103"/>
    </location>
</feature>
<feature type="signal peptide" evidence="1">
    <location>
        <begin position="1"/>
        <end position="22"/>
    </location>
</feature>
<dbReference type="EnsemblMetazoa" id="GPAI018924-RA">
    <property type="protein sequence ID" value="GPAI018924-PA"/>
    <property type="gene ID" value="GPAI018924"/>
</dbReference>
<accession>A0A1A9ZM55</accession>
<reference evidence="2" key="2">
    <citation type="submission" date="2020-05" db="UniProtKB">
        <authorList>
            <consortium name="EnsemblMetazoa"/>
        </authorList>
    </citation>
    <scope>IDENTIFICATION</scope>
    <source>
        <strain evidence="2">IAEA</strain>
    </source>
</reference>
<organism evidence="2 3">
    <name type="scientific">Glossina pallidipes</name>
    <name type="common">Tsetse fly</name>
    <dbReference type="NCBI Taxonomy" id="7398"/>
    <lineage>
        <taxon>Eukaryota</taxon>
        <taxon>Metazoa</taxon>
        <taxon>Ecdysozoa</taxon>
        <taxon>Arthropoda</taxon>
        <taxon>Hexapoda</taxon>
        <taxon>Insecta</taxon>
        <taxon>Pterygota</taxon>
        <taxon>Neoptera</taxon>
        <taxon>Endopterygota</taxon>
        <taxon>Diptera</taxon>
        <taxon>Brachycera</taxon>
        <taxon>Muscomorpha</taxon>
        <taxon>Hippoboscoidea</taxon>
        <taxon>Glossinidae</taxon>
        <taxon>Glossina</taxon>
    </lineage>
</organism>
<keyword evidence="1" id="KW-0732">Signal</keyword>
<protein>
    <submittedName>
        <fullName evidence="2">Uncharacterized protein</fullName>
    </submittedName>
</protein>
<evidence type="ECO:0000313" key="2">
    <source>
        <dbReference type="EnsemblMetazoa" id="GPAI018924-PA"/>
    </source>
</evidence>
<sequence length="103" mass="12176">MHLIKLFKFFLMLDILIADQDADVILRINPHNDKSNYSYRPILNLNVTVLFWNGKRIISSNDQIKMPEIGYWRGWHLRSLLLLLYGNVNINNYNKREIIASST</sequence>
<dbReference type="VEuPathDB" id="VectorBase:GPAI018924"/>